<gene>
    <name evidence="1" type="ORF">S01H1_34162</name>
</gene>
<dbReference type="AlphaFoldDB" id="X0VSC7"/>
<name>X0VSC7_9ZZZZ</name>
<comment type="caution">
    <text evidence="1">The sequence shown here is derived from an EMBL/GenBank/DDBJ whole genome shotgun (WGS) entry which is preliminary data.</text>
</comment>
<reference evidence="1" key="1">
    <citation type="journal article" date="2014" name="Front. Microbiol.">
        <title>High frequency of phylogenetically diverse reductive dehalogenase-homologous genes in deep subseafloor sedimentary metagenomes.</title>
        <authorList>
            <person name="Kawai M."/>
            <person name="Futagami T."/>
            <person name="Toyoda A."/>
            <person name="Takaki Y."/>
            <person name="Nishi S."/>
            <person name="Hori S."/>
            <person name="Arai W."/>
            <person name="Tsubouchi T."/>
            <person name="Morono Y."/>
            <person name="Uchiyama I."/>
            <person name="Ito T."/>
            <person name="Fujiyama A."/>
            <person name="Inagaki F."/>
            <person name="Takami H."/>
        </authorList>
    </citation>
    <scope>NUCLEOTIDE SEQUENCE</scope>
    <source>
        <strain evidence="1">Expedition CK06-06</strain>
    </source>
</reference>
<protein>
    <submittedName>
        <fullName evidence="1">Uncharacterized protein</fullName>
    </submittedName>
</protein>
<proteinExistence type="predicted"/>
<evidence type="ECO:0000313" key="1">
    <source>
        <dbReference type="EMBL" id="GAG14017.1"/>
    </source>
</evidence>
<organism evidence="1">
    <name type="scientific">marine sediment metagenome</name>
    <dbReference type="NCBI Taxonomy" id="412755"/>
    <lineage>
        <taxon>unclassified sequences</taxon>
        <taxon>metagenomes</taxon>
        <taxon>ecological metagenomes</taxon>
    </lineage>
</organism>
<dbReference type="EMBL" id="BARS01021248">
    <property type="protein sequence ID" value="GAG14017.1"/>
    <property type="molecule type" value="Genomic_DNA"/>
</dbReference>
<accession>X0VSC7</accession>
<feature type="non-terminal residue" evidence="1">
    <location>
        <position position="1"/>
    </location>
</feature>
<sequence>ALQKVIKSLSLSDITSIDAGGLANKTLPPPTNGSTYVL</sequence>